<evidence type="ECO:0008006" key="4">
    <source>
        <dbReference type="Google" id="ProtNLM"/>
    </source>
</evidence>
<reference evidence="3" key="2">
    <citation type="submission" date="2015-01" db="EMBL/GenBank/DDBJ databases">
        <title>Evolutionary Origins and Diversification of the Mycorrhizal Mutualists.</title>
        <authorList>
            <consortium name="DOE Joint Genome Institute"/>
            <consortium name="Mycorrhizal Genomics Consortium"/>
            <person name="Kohler A."/>
            <person name="Kuo A."/>
            <person name="Nagy L.G."/>
            <person name="Floudas D."/>
            <person name="Copeland A."/>
            <person name="Barry K.W."/>
            <person name="Cichocki N."/>
            <person name="Veneault-Fourrey C."/>
            <person name="LaButti K."/>
            <person name="Lindquist E.A."/>
            <person name="Lipzen A."/>
            <person name="Lundell T."/>
            <person name="Morin E."/>
            <person name="Murat C."/>
            <person name="Riley R."/>
            <person name="Ohm R."/>
            <person name="Sun H."/>
            <person name="Tunlid A."/>
            <person name="Henrissat B."/>
            <person name="Grigoriev I.V."/>
            <person name="Hibbett D.S."/>
            <person name="Martin F."/>
        </authorList>
    </citation>
    <scope>NUCLEOTIDE SEQUENCE [LARGE SCALE GENOMIC DNA]</scope>
    <source>
        <strain evidence="3">MAFF 305830</strain>
    </source>
</reference>
<dbReference type="InterPro" id="IPR016181">
    <property type="entry name" value="Acyl_CoA_acyltransferase"/>
</dbReference>
<evidence type="ECO:0000256" key="1">
    <source>
        <dbReference type="SAM" id="SignalP"/>
    </source>
</evidence>
<gene>
    <name evidence="2" type="ORF">M408DRAFT_327261</name>
</gene>
<dbReference type="STRING" id="933852.A0A0C2X0N9"/>
<dbReference type="HOGENOM" id="CLU_059210_0_0_1"/>
<dbReference type="SUPFAM" id="SSF55729">
    <property type="entry name" value="Acyl-CoA N-acyltransferases (Nat)"/>
    <property type="match status" value="1"/>
</dbReference>
<evidence type="ECO:0000313" key="2">
    <source>
        <dbReference type="EMBL" id="KIM31853.1"/>
    </source>
</evidence>
<dbReference type="EMBL" id="KN824281">
    <property type="protein sequence ID" value="KIM31853.1"/>
    <property type="molecule type" value="Genomic_DNA"/>
</dbReference>
<protein>
    <recommendedName>
        <fullName evidence="4">N-acetyltransferase domain-containing protein</fullName>
    </recommendedName>
</protein>
<dbReference type="Proteomes" id="UP000054097">
    <property type="component" value="Unassembled WGS sequence"/>
</dbReference>
<keyword evidence="1" id="KW-0732">Signal</keyword>
<dbReference type="AlphaFoldDB" id="A0A0C2X0N9"/>
<accession>A0A0C2X0N9</accession>
<feature type="signal peptide" evidence="1">
    <location>
        <begin position="1"/>
        <end position="27"/>
    </location>
</feature>
<name>A0A0C2X0N9_SERVB</name>
<proteinExistence type="predicted"/>
<feature type="chain" id="PRO_5002158636" description="N-acetyltransferase domain-containing protein" evidence="1">
    <location>
        <begin position="28"/>
        <end position="420"/>
    </location>
</feature>
<organism evidence="2 3">
    <name type="scientific">Serendipita vermifera MAFF 305830</name>
    <dbReference type="NCBI Taxonomy" id="933852"/>
    <lineage>
        <taxon>Eukaryota</taxon>
        <taxon>Fungi</taxon>
        <taxon>Dikarya</taxon>
        <taxon>Basidiomycota</taxon>
        <taxon>Agaricomycotina</taxon>
        <taxon>Agaricomycetes</taxon>
        <taxon>Sebacinales</taxon>
        <taxon>Serendipitaceae</taxon>
        <taxon>Serendipita</taxon>
    </lineage>
</organism>
<dbReference type="OrthoDB" id="5372118at2759"/>
<evidence type="ECO:0000313" key="3">
    <source>
        <dbReference type="Proteomes" id="UP000054097"/>
    </source>
</evidence>
<sequence>MSHSRRHLFLPFIHSLIIFLLTSMVPAIPYSSPSLELSSDEISSCLPQLSTAVFTDPRHLLSAVGTDLESRAKESNIVYAHAYKLACQLRSGAASSIAPGQFWITCHSRQGGTTALELVLSCTEGSLGTYPIFIYSHRPVPKSSSRMFLSHLHACISAVIKTLSGVTPPQRVFSVFSLAPITQIFAEKWTALFGGLYPTVETPWYAATSSYCTADTFRGLSPSSRSGAGGRAMNPPGHIMRKATLNDLDQCAALCEAFAKTGPPYELSSSQAIKEAEGMIRANQLWVYELPSDSQNCSSMESVSTRTAIATIVAVTRSTPTVSAITKVYTDTAYRSRGCAERLVAHVTNELLTGSSHGRPVDARTQVTSKQHAVTLFVGHTLDATRVYRRVGFVGLDGSKQDGVEDWLELGFNGATLGHW</sequence>
<keyword evidence="3" id="KW-1185">Reference proteome</keyword>
<dbReference type="Gene3D" id="3.40.630.30">
    <property type="match status" value="1"/>
</dbReference>
<reference evidence="2 3" key="1">
    <citation type="submission" date="2014-04" db="EMBL/GenBank/DDBJ databases">
        <authorList>
            <consortium name="DOE Joint Genome Institute"/>
            <person name="Kuo A."/>
            <person name="Zuccaro A."/>
            <person name="Kohler A."/>
            <person name="Nagy L.G."/>
            <person name="Floudas D."/>
            <person name="Copeland A."/>
            <person name="Barry K.W."/>
            <person name="Cichocki N."/>
            <person name="Veneault-Fourrey C."/>
            <person name="LaButti K."/>
            <person name="Lindquist E.A."/>
            <person name="Lipzen A."/>
            <person name="Lundell T."/>
            <person name="Morin E."/>
            <person name="Murat C."/>
            <person name="Sun H."/>
            <person name="Tunlid A."/>
            <person name="Henrissat B."/>
            <person name="Grigoriev I.V."/>
            <person name="Hibbett D.S."/>
            <person name="Martin F."/>
            <person name="Nordberg H.P."/>
            <person name="Cantor M.N."/>
            <person name="Hua S.X."/>
        </authorList>
    </citation>
    <scope>NUCLEOTIDE SEQUENCE [LARGE SCALE GENOMIC DNA]</scope>
    <source>
        <strain evidence="2 3">MAFF 305830</strain>
    </source>
</reference>